<comment type="caution">
    <text evidence="1">The sequence shown here is derived from an EMBL/GenBank/DDBJ whole genome shotgun (WGS) entry which is preliminary data.</text>
</comment>
<evidence type="ECO:0000313" key="2">
    <source>
        <dbReference type="Proteomes" id="UP000022910"/>
    </source>
</evidence>
<dbReference type="Proteomes" id="UP000022910">
    <property type="component" value="Unassembled WGS sequence"/>
</dbReference>
<protein>
    <submittedName>
        <fullName evidence="1">Uncharacterized protein</fullName>
    </submittedName>
</protein>
<sequence length="93" mass="10856">MNILDHYCFSNIQRHNQRIYDDLNYAEHSILGNIASNYEPSCMVKYLRVTKNFYNERISDLGLAHSNVCGVLSYLDSKAGRKKTLRISLELLW</sequence>
<accession>A0A015J642</accession>
<proteinExistence type="predicted"/>
<name>A0A015J642_RHIIW</name>
<dbReference type="HOGENOM" id="CLU_2400884_0_0_1"/>
<gene>
    <name evidence="1" type="ORF">RirG_271380</name>
</gene>
<dbReference type="AlphaFoldDB" id="A0A015J642"/>
<dbReference type="EMBL" id="JEMT01029976">
    <property type="protein sequence ID" value="EXX50389.1"/>
    <property type="molecule type" value="Genomic_DNA"/>
</dbReference>
<evidence type="ECO:0000313" key="1">
    <source>
        <dbReference type="EMBL" id="EXX50389.1"/>
    </source>
</evidence>
<keyword evidence="2" id="KW-1185">Reference proteome</keyword>
<organism evidence="1 2">
    <name type="scientific">Rhizophagus irregularis (strain DAOM 197198w)</name>
    <name type="common">Glomus intraradices</name>
    <dbReference type="NCBI Taxonomy" id="1432141"/>
    <lineage>
        <taxon>Eukaryota</taxon>
        <taxon>Fungi</taxon>
        <taxon>Fungi incertae sedis</taxon>
        <taxon>Mucoromycota</taxon>
        <taxon>Glomeromycotina</taxon>
        <taxon>Glomeromycetes</taxon>
        <taxon>Glomerales</taxon>
        <taxon>Glomeraceae</taxon>
        <taxon>Rhizophagus</taxon>
    </lineage>
</organism>
<reference evidence="1 2" key="1">
    <citation type="submission" date="2014-02" db="EMBL/GenBank/DDBJ databases">
        <title>Single nucleus genome sequencing reveals high similarity among nuclei of an endomycorrhizal fungus.</title>
        <authorList>
            <person name="Lin K."/>
            <person name="Geurts R."/>
            <person name="Zhang Z."/>
            <person name="Limpens E."/>
            <person name="Saunders D.G."/>
            <person name="Mu D."/>
            <person name="Pang E."/>
            <person name="Cao H."/>
            <person name="Cha H."/>
            <person name="Lin T."/>
            <person name="Zhou Q."/>
            <person name="Shang Y."/>
            <person name="Li Y."/>
            <person name="Ivanov S."/>
            <person name="Sharma T."/>
            <person name="Velzen R.V."/>
            <person name="Ruijter N.D."/>
            <person name="Aanen D.K."/>
            <person name="Win J."/>
            <person name="Kamoun S."/>
            <person name="Bisseling T."/>
            <person name="Huang S."/>
        </authorList>
    </citation>
    <scope>NUCLEOTIDE SEQUENCE [LARGE SCALE GENOMIC DNA]</scope>
    <source>
        <strain evidence="2">DAOM197198w</strain>
    </source>
</reference>